<dbReference type="SMART" id="SM00636">
    <property type="entry name" value="Glyco_18"/>
    <property type="match status" value="1"/>
</dbReference>
<dbReference type="GO" id="GO:0005576">
    <property type="term" value="C:extracellular region"/>
    <property type="evidence" value="ECO:0007669"/>
    <property type="project" value="TreeGrafter"/>
</dbReference>
<reference evidence="5" key="1">
    <citation type="submission" date="2016-10" db="EMBL/GenBank/DDBJ databases">
        <authorList>
            <person name="Varghese N."/>
            <person name="Submissions S."/>
        </authorList>
    </citation>
    <scope>NUCLEOTIDE SEQUENCE [LARGE SCALE GENOMIC DNA]</scope>
    <source>
        <strain evidence="5">DSM 23920</strain>
    </source>
</reference>
<evidence type="ECO:0000256" key="1">
    <source>
        <dbReference type="ARBA" id="ARBA00000822"/>
    </source>
</evidence>
<dbReference type="RefSeq" id="WP_089763147.1">
    <property type="nucleotide sequence ID" value="NZ_BKAT01000026.1"/>
</dbReference>
<dbReference type="OrthoDB" id="973993at2"/>
<dbReference type="Proteomes" id="UP000199656">
    <property type="component" value="Unassembled WGS sequence"/>
</dbReference>
<accession>A0A1H4E0R4</accession>
<evidence type="ECO:0000259" key="3">
    <source>
        <dbReference type="PROSITE" id="PS51910"/>
    </source>
</evidence>
<dbReference type="InterPro" id="IPR001223">
    <property type="entry name" value="Glyco_hydro18_cat"/>
</dbReference>
<keyword evidence="4" id="KW-0378">Hydrolase</keyword>
<comment type="catalytic activity">
    <reaction evidence="1">
        <text>Random endo-hydrolysis of N-acetyl-beta-D-glucosaminide (1-&gt;4)-beta-linkages in chitin and chitodextrins.</text>
        <dbReference type="EC" id="3.2.1.14"/>
    </reaction>
</comment>
<evidence type="ECO:0000313" key="5">
    <source>
        <dbReference type="Proteomes" id="UP000199656"/>
    </source>
</evidence>
<dbReference type="PANTHER" id="PTHR11177:SF317">
    <property type="entry name" value="CHITINASE 12-RELATED"/>
    <property type="match status" value="1"/>
</dbReference>
<dbReference type="Gene3D" id="3.40.5.30">
    <property type="entry name" value="(Trans)glycosidases - domain 2"/>
    <property type="match status" value="1"/>
</dbReference>
<dbReference type="EC" id="3.2.1.14" evidence="2"/>
<dbReference type="STRING" id="408074.SAMN05660909_03417"/>
<proteinExistence type="predicted"/>
<dbReference type="GO" id="GO:0005975">
    <property type="term" value="P:carbohydrate metabolic process"/>
    <property type="evidence" value="ECO:0007669"/>
    <property type="project" value="InterPro"/>
</dbReference>
<dbReference type="GO" id="GO:0008843">
    <property type="term" value="F:endochitinase activity"/>
    <property type="evidence" value="ECO:0007669"/>
    <property type="project" value="UniProtKB-EC"/>
</dbReference>
<evidence type="ECO:0000313" key="4">
    <source>
        <dbReference type="EMBL" id="SEA78002.1"/>
    </source>
</evidence>
<dbReference type="PROSITE" id="PS51257">
    <property type="entry name" value="PROKAR_LIPOPROTEIN"/>
    <property type="match status" value="1"/>
</dbReference>
<dbReference type="Pfam" id="PF00704">
    <property type="entry name" value="Glyco_hydro_18"/>
    <property type="match status" value="1"/>
</dbReference>
<dbReference type="EMBL" id="FNRL01000015">
    <property type="protein sequence ID" value="SEA78002.1"/>
    <property type="molecule type" value="Genomic_DNA"/>
</dbReference>
<gene>
    <name evidence="4" type="ORF">SAMN05660909_03417</name>
</gene>
<name>A0A1H4E0R4_9BACT</name>
<dbReference type="GO" id="GO:0006032">
    <property type="term" value="P:chitin catabolic process"/>
    <property type="evidence" value="ECO:0007669"/>
    <property type="project" value="TreeGrafter"/>
</dbReference>
<organism evidence="4 5">
    <name type="scientific">Chitinophaga terrae</name>
    <name type="common">ex Kim and Jung 2007</name>
    <dbReference type="NCBI Taxonomy" id="408074"/>
    <lineage>
        <taxon>Bacteria</taxon>
        <taxon>Pseudomonadati</taxon>
        <taxon>Bacteroidota</taxon>
        <taxon>Chitinophagia</taxon>
        <taxon>Chitinophagales</taxon>
        <taxon>Chitinophagaceae</taxon>
        <taxon>Chitinophaga</taxon>
    </lineage>
</organism>
<dbReference type="PROSITE" id="PS51910">
    <property type="entry name" value="GH18_2"/>
    <property type="match status" value="1"/>
</dbReference>
<dbReference type="SUPFAM" id="SSF51445">
    <property type="entry name" value="(Trans)glycosidases"/>
    <property type="match status" value="1"/>
</dbReference>
<protein>
    <recommendedName>
        <fullName evidence="2">chitinase</fullName>
        <ecNumber evidence="2">3.2.1.14</ecNumber>
    </recommendedName>
</protein>
<dbReference type="Gene3D" id="3.20.20.80">
    <property type="entry name" value="Glycosidases"/>
    <property type="match status" value="1"/>
</dbReference>
<feature type="domain" description="GH18" evidence="3">
    <location>
        <begin position="133"/>
        <end position="446"/>
    </location>
</feature>
<sequence length="446" mass="48460">MKRYYSQILIAALFATIGCKKDEADSQAKGRPFTPRIFNEVSLFPENRDSVRVLSVGDTLAFTGLQYSPGDKVNINWKVNDSIVSTDKQYYFVSKKGGAYRIAVNVSYQGDTTKRYRDVFVIPASYERKQANNVVMAYISDTSGYKYINFATMTHLAYKVATINAAGNMDVSKGEPFRKAEEIVGRAHMAGVPVLLSVSGALSADGWSVSQSNNFGAVATDAAKRAALVQSIKSYVAAKKMDGVDILMADINASTAIINANIAATGLLLNDLRAALGNNAILTVTVAGSTYYDRYPDLSSANWINVHAYEDGQHVGPGKPLGQPSGFDYFVKCANLWKSRLPANKIVMGIPAFGLRYLTLDANGNNLSWSSYNYIPYKDILAAVPAAADKEFAAIAQGVYFNGVPLVTQKAAWLKQNGFLGAYIWTGDYDVTGQNSLTANIFNTLK</sequence>
<dbReference type="PANTHER" id="PTHR11177">
    <property type="entry name" value="CHITINASE"/>
    <property type="match status" value="1"/>
</dbReference>
<evidence type="ECO:0000256" key="2">
    <source>
        <dbReference type="ARBA" id="ARBA00012729"/>
    </source>
</evidence>
<dbReference type="InterPro" id="IPR050314">
    <property type="entry name" value="Glycosyl_Hydrlase_18"/>
</dbReference>
<dbReference type="InterPro" id="IPR017853">
    <property type="entry name" value="GH"/>
</dbReference>
<dbReference type="InterPro" id="IPR011583">
    <property type="entry name" value="Chitinase_II/V-like_cat"/>
</dbReference>
<dbReference type="AlphaFoldDB" id="A0A1H4E0R4"/>
<keyword evidence="5" id="KW-1185">Reference proteome</keyword>
<dbReference type="GO" id="GO:0008061">
    <property type="term" value="F:chitin binding"/>
    <property type="evidence" value="ECO:0007669"/>
    <property type="project" value="InterPro"/>
</dbReference>